<evidence type="ECO:0000259" key="4">
    <source>
        <dbReference type="Pfam" id="PF10350"/>
    </source>
</evidence>
<dbReference type="InterPro" id="IPR051954">
    <property type="entry name" value="tRNA_methyltransferase_THADA"/>
</dbReference>
<evidence type="ECO:0000313" key="7">
    <source>
        <dbReference type="EMBL" id="VEN58735.1"/>
    </source>
</evidence>
<evidence type="ECO:0000259" key="6">
    <source>
        <dbReference type="Pfam" id="PF25151"/>
    </source>
</evidence>
<dbReference type="GO" id="GO:0005829">
    <property type="term" value="C:cytosol"/>
    <property type="evidence" value="ECO:0007669"/>
    <property type="project" value="TreeGrafter"/>
</dbReference>
<dbReference type="Proteomes" id="UP000410492">
    <property type="component" value="Unassembled WGS sequence"/>
</dbReference>
<evidence type="ECO:0000256" key="2">
    <source>
        <dbReference type="ARBA" id="ARBA00022694"/>
    </source>
</evidence>
<dbReference type="GO" id="GO:0030488">
    <property type="term" value="P:tRNA methylation"/>
    <property type="evidence" value="ECO:0007669"/>
    <property type="project" value="TreeGrafter"/>
</dbReference>
<feature type="domain" description="DUF2428" evidence="4">
    <location>
        <begin position="866"/>
        <end position="1106"/>
    </location>
</feature>
<dbReference type="OrthoDB" id="73997at2759"/>
<protein>
    <recommendedName>
        <fullName evidence="3">tRNA (32-2'-O)-methyltransferase regulator THADA</fullName>
    </recommendedName>
</protein>
<dbReference type="InterPro" id="IPR019442">
    <property type="entry name" value="THADA/TRM732_DUF2428"/>
</dbReference>
<dbReference type="Pfam" id="PF10350">
    <property type="entry name" value="DUF2428"/>
    <property type="match status" value="1"/>
</dbReference>
<keyword evidence="2" id="KW-0819">tRNA processing</keyword>
<name>A0A653DEV0_CALMS</name>
<dbReference type="PANTHER" id="PTHR14387">
    <property type="entry name" value="THADA/DEATH RECEPTOR INTERACTING PROTEIN"/>
    <property type="match status" value="1"/>
</dbReference>
<evidence type="ECO:0000259" key="5">
    <source>
        <dbReference type="Pfam" id="PF25150"/>
    </source>
</evidence>
<organism evidence="7 8">
    <name type="scientific">Callosobruchus maculatus</name>
    <name type="common">Southern cowpea weevil</name>
    <name type="synonym">Pulse bruchid</name>
    <dbReference type="NCBI Taxonomy" id="64391"/>
    <lineage>
        <taxon>Eukaryota</taxon>
        <taxon>Metazoa</taxon>
        <taxon>Ecdysozoa</taxon>
        <taxon>Arthropoda</taxon>
        <taxon>Hexapoda</taxon>
        <taxon>Insecta</taxon>
        <taxon>Pterygota</taxon>
        <taxon>Neoptera</taxon>
        <taxon>Endopterygota</taxon>
        <taxon>Coleoptera</taxon>
        <taxon>Polyphaga</taxon>
        <taxon>Cucujiformia</taxon>
        <taxon>Chrysomeloidea</taxon>
        <taxon>Chrysomelidae</taxon>
        <taxon>Bruchinae</taxon>
        <taxon>Bruchini</taxon>
        <taxon>Callosobruchus</taxon>
    </lineage>
</organism>
<accession>A0A653DEV0</accession>
<dbReference type="InterPro" id="IPR016024">
    <property type="entry name" value="ARM-type_fold"/>
</dbReference>
<feature type="domain" description="tRNA (32-2'-O)-methyltransferase regulator THADA-like TPR repeats region" evidence="5">
    <location>
        <begin position="471"/>
        <end position="702"/>
    </location>
</feature>
<gene>
    <name evidence="7" type="ORF">CALMAC_LOCUS17011</name>
</gene>
<dbReference type="PANTHER" id="PTHR14387:SF7">
    <property type="entry name" value="THYROID ADENOMA-ASSOCIATED PROTEIN"/>
    <property type="match status" value="1"/>
</dbReference>
<dbReference type="Gene3D" id="1.25.10.10">
    <property type="entry name" value="Leucine-rich Repeat Variant"/>
    <property type="match status" value="1"/>
</dbReference>
<reference evidence="7 8" key="1">
    <citation type="submission" date="2019-01" db="EMBL/GenBank/DDBJ databases">
        <authorList>
            <person name="Sayadi A."/>
        </authorList>
    </citation>
    <scope>NUCLEOTIDE SEQUENCE [LARGE SCALE GENOMIC DNA]</scope>
</reference>
<comment type="similarity">
    <text evidence="1">Belongs to the THADA family.</text>
</comment>
<evidence type="ECO:0000256" key="3">
    <source>
        <dbReference type="ARBA" id="ARBA00035698"/>
    </source>
</evidence>
<dbReference type="EMBL" id="CAACVG010011730">
    <property type="protein sequence ID" value="VEN58735.1"/>
    <property type="molecule type" value="Genomic_DNA"/>
</dbReference>
<dbReference type="InterPro" id="IPR011989">
    <property type="entry name" value="ARM-like"/>
</dbReference>
<evidence type="ECO:0000313" key="8">
    <source>
        <dbReference type="Proteomes" id="UP000410492"/>
    </source>
</evidence>
<evidence type="ECO:0000256" key="1">
    <source>
        <dbReference type="ARBA" id="ARBA00010409"/>
    </source>
</evidence>
<proteinExistence type="inferred from homology"/>
<dbReference type="Pfam" id="PF25151">
    <property type="entry name" value="TPR_Trm732_C"/>
    <property type="match status" value="1"/>
</dbReference>
<dbReference type="InterPro" id="IPR056843">
    <property type="entry name" value="THADA-like_TPR"/>
</dbReference>
<dbReference type="Pfam" id="PF25150">
    <property type="entry name" value="TPR_Trm732"/>
    <property type="match status" value="1"/>
</dbReference>
<sequence length="1799" mass="207426">MNSTGGRAFEFTSEPVASPENSKLKIILEQLEQTTKENDQKKLIKELAEIHKEAINSPGECEARNVILYLFTKFSNKKALKKYLQTIVAKLEIGDLLMKNAGKDLFSMLKQKKCNIPSWLNLCNFVYVMENSANFNYDDTIKRLSSSYLVIFEQFALQLGAKAFDDIEQISTLLNNITKQMLSLFAKNVVYREDVNVRLVLCSYKILEYDNIGFDLKAKVGLIFTHSLEAMPEAYKTHFIHKDCPAIEFSKEFNDKPYVSVTEGNLPVLRDEESIVALYASILSVIPQNKLVNLKVKNKSLMYLLYIGLMNCAKRKTSVSHIIVEISRTLSIMAKQLTSIPKTLIKPFFLEGISFVWSHIDHFVDTVRNYAKSFFIELINVAAYHRTNGYIELTGILTEKIKLLSPKHSLRFLALEHIATHISADYLLKHFEFLQKNLINLLLDPVISEQASKTYICIMEKHFAESDKETWILAWVKPICNLLKNNKGCTNVCQKIITAAFQLYPSVLRIIFPEDYLGNSQECEVLLKCLRYARLNGLESNIDTCENMHNYWRGLIDNEKMTSFMVHQDDEIRISALASIVENQKTTALFLTWELDFLRVFLRYNITSQKPNTRKEIISLYKKALARFSAGRNVIDKDIEKWKKRQLKEGPTILSRIFDDIKVAYDSFITSFTKQLIRNLTFDSNFPRRNTSLELLLVLKDMIAKDDWLSYWTEDNVKNCHLILFDGYEVNKKMAVALLKTLPPSYIGFKDVDFTFRYMQRCMTITQSLKPSKTLSAAYLLEMCTYSPYFREIVELKDEASGELVMDPLPDFDMIILLISKLMAQRKGGENEVTETKVAFYGILLSIRHLLQKRDLSESNEAYAGLFNHLTTMCLDLKDTIMPVVCNPSPEGYIPDNDEVVNDGDIASKAQAILVYAWRTMKEMTLLLAEIVEQTVKLEAKHQLLDEDSLTKIGEFFISVFIESKHRGVYEQAYVGFCTICRSFWKSTKPKLNTLPKIWLEQAMSLCTGENKNENLCSTRRSAGLPFLITSLLSSEPVLNNKRFHDCMSVLLETCKNTEDTDDRFRTICMNILSAIFRQSALGEMVAPYVGYAVVIAISGFDSPVWGIRNSATLLYSCLMTRMFGVQRTQDSENLCMKNRMTVRVFFLRYPELFNFLLDTLAEESRKSYSLMLHPVLMILARLYPSQFEEHNDKVEMYLPHLMTCLSNPVYKTRELAARASVSLISRDQISSHLDKLFSRFKESSIKDNECHGLLLQVIHLLKSEHLPQVLPLTRYIQNSIHLLRFVGKKYSHMTVTLYMEVLLAFLVKYRWFDDLNMLKAIASLLSRQITSKLLPLTSLAKFSQTRFLLLLYIVVNKFEHTDITFSTIKDQIMEQLYGQDSKMKRFCLNLLIYLNQRRNGCASKHALYLLGDMEIPQEIVTVIDTIDKEAVNTLLAKILQDLSCFFRDELKGLHYIQKQDRIFFFLLLDYYPCVLKYLNLSKQETFNTLIDFSETDDEDVISAVVSCLSSFLLQVDYKDLKFDRMMKVLMESASPAASECRRYAVSDLLVKNYNLLFSKNRELFVGIDLQVLLNIVMVLLEDDERLVRNNMSYFLSVAYNMTASRNKQGVLEKYPVISEKAREDLLVLASAVLPEKQAICFLFSWACRTFPDTNMDVSEVFELGEINLYVENVCYVPCCAKLLKALLWTLEDGLNYEDKSVFIEEQTLLVTRRLADALLIQESPMMLQKTKMTVICALKSMMKHLEQLDIGSDFTKHFRLYFDKTFLAFISKYVRHSDIFSVKKILELVYAPALDTSS</sequence>
<dbReference type="InterPro" id="IPR056842">
    <property type="entry name" value="THADA-like_TPR_C"/>
</dbReference>
<feature type="domain" description="tRNA (32-2'-O)-methyltransferase regulator THADA-like C-terminal TPR repeats region" evidence="6">
    <location>
        <begin position="1109"/>
        <end position="1260"/>
    </location>
</feature>
<dbReference type="SUPFAM" id="SSF48371">
    <property type="entry name" value="ARM repeat"/>
    <property type="match status" value="2"/>
</dbReference>
<keyword evidence="8" id="KW-1185">Reference proteome</keyword>